<dbReference type="AlphaFoldDB" id="A0A9J6F6K2"/>
<proteinExistence type="inferred from homology"/>
<comment type="subcellular location">
    <subcellularLocation>
        <location evidence="1">Membrane</location>
        <topology evidence="1">Single-pass membrane protein</topology>
    </subcellularLocation>
</comment>
<keyword evidence="5" id="KW-0812">Transmembrane</keyword>
<reference evidence="9 10" key="1">
    <citation type="journal article" date="2020" name="Cell">
        <title>Large-Scale Comparative Analyses of Tick Genomes Elucidate Their Genetic Diversity and Vector Capacities.</title>
        <authorList>
            <consortium name="Tick Genome and Microbiome Consortium (TIGMIC)"/>
            <person name="Jia N."/>
            <person name="Wang J."/>
            <person name="Shi W."/>
            <person name="Du L."/>
            <person name="Sun Y."/>
            <person name="Zhan W."/>
            <person name="Jiang J.F."/>
            <person name="Wang Q."/>
            <person name="Zhang B."/>
            <person name="Ji P."/>
            <person name="Bell-Sakyi L."/>
            <person name="Cui X.M."/>
            <person name="Yuan T.T."/>
            <person name="Jiang B.G."/>
            <person name="Yang W.F."/>
            <person name="Lam T.T."/>
            <person name="Chang Q.C."/>
            <person name="Ding S.J."/>
            <person name="Wang X.J."/>
            <person name="Zhu J.G."/>
            <person name="Ruan X.D."/>
            <person name="Zhao L."/>
            <person name="Wei J.T."/>
            <person name="Ye R.Z."/>
            <person name="Que T.C."/>
            <person name="Du C.H."/>
            <person name="Zhou Y.H."/>
            <person name="Cheng J.X."/>
            <person name="Dai P.F."/>
            <person name="Guo W.B."/>
            <person name="Han X.H."/>
            <person name="Huang E.J."/>
            <person name="Li L.F."/>
            <person name="Wei W."/>
            <person name="Gao Y.C."/>
            <person name="Liu J.Z."/>
            <person name="Shao H.Z."/>
            <person name="Wang X."/>
            <person name="Wang C.C."/>
            <person name="Yang T.C."/>
            <person name="Huo Q.B."/>
            <person name="Li W."/>
            <person name="Chen H.Y."/>
            <person name="Chen S.E."/>
            <person name="Zhou L.G."/>
            <person name="Ni X.B."/>
            <person name="Tian J.H."/>
            <person name="Sheng Y."/>
            <person name="Liu T."/>
            <person name="Pan Y.S."/>
            <person name="Xia L.Y."/>
            <person name="Li J."/>
            <person name="Zhao F."/>
            <person name="Cao W.C."/>
        </authorList>
    </citation>
    <scope>NUCLEOTIDE SEQUENCE [LARGE SCALE GENOMIC DNA]</scope>
    <source>
        <strain evidence="9">HaeL-2018</strain>
    </source>
</reference>
<keyword evidence="7" id="KW-0472">Membrane</keyword>
<evidence type="ECO:0000313" key="10">
    <source>
        <dbReference type="Proteomes" id="UP000821853"/>
    </source>
</evidence>
<keyword evidence="3 8" id="KW-0328">Glycosyltransferase</keyword>
<dbReference type="Proteomes" id="UP000821853">
    <property type="component" value="Chromosome 1"/>
</dbReference>
<evidence type="ECO:0000256" key="4">
    <source>
        <dbReference type="ARBA" id="ARBA00022679"/>
    </source>
</evidence>
<evidence type="ECO:0000256" key="5">
    <source>
        <dbReference type="ARBA" id="ARBA00022692"/>
    </source>
</evidence>
<keyword evidence="4 8" id="KW-0808">Transferase</keyword>
<accession>A0A9J6F6K2</accession>
<comment type="caution">
    <text evidence="9">The sequence shown here is derived from an EMBL/GenBank/DDBJ whole genome shotgun (WGS) entry which is preliminary data.</text>
</comment>
<keyword evidence="10" id="KW-1185">Reference proteome</keyword>
<evidence type="ECO:0000256" key="3">
    <source>
        <dbReference type="ARBA" id="ARBA00022676"/>
    </source>
</evidence>
<comment type="similarity">
    <text evidence="2 8">Belongs to the glycosyltransferase 92 family.</text>
</comment>
<dbReference type="GO" id="GO:0016757">
    <property type="term" value="F:glycosyltransferase activity"/>
    <property type="evidence" value="ECO:0007669"/>
    <property type="project" value="UniProtKB-UniRule"/>
</dbReference>
<evidence type="ECO:0000256" key="7">
    <source>
        <dbReference type="ARBA" id="ARBA00023136"/>
    </source>
</evidence>
<dbReference type="VEuPathDB" id="VectorBase:HLOH_052764"/>
<gene>
    <name evidence="9" type="ORF">HPB48_017442</name>
</gene>
<dbReference type="PANTHER" id="PTHR21461:SF40">
    <property type="entry name" value="GLYCOSYLTRANSFERASE FAMILY 92 PROTEIN"/>
    <property type="match status" value="1"/>
</dbReference>
<name>A0A9J6F6K2_HAELO</name>
<evidence type="ECO:0000256" key="8">
    <source>
        <dbReference type="RuleBase" id="RU366017"/>
    </source>
</evidence>
<dbReference type="PANTHER" id="PTHR21461">
    <property type="entry name" value="GLYCOSYLTRANSFERASE FAMILY 92 PROTEIN"/>
    <property type="match status" value="1"/>
</dbReference>
<evidence type="ECO:0000313" key="9">
    <source>
        <dbReference type="EMBL" id="KAH9359558.1"/>
    </source>
</evidence>
<evidence type="ECO:0000256" key="2">
    <source>
        <dbReference type="ARBA" id="ARBA00007647"/>
    </source>
</evidence>
<dbReference type="EC" id="2.4.1.-" evidence="8"/>
<dbReference type="Pfam" id="PF01697">
    <property type="entry name" value="Glyco_transf_92"/>
    <property type="match status" value="1"/>
</dbReference>
<keyword evidence="6" id="KW-1133">Transmembrane helix</keyword>
<dbReference type="InterPro" id="IPR008166">
    <property type="entry name" value="Glyco_transf_92"/>
</dbReference>
<evidence type="ECO:0000256" key="1">
    <source>
        <dbReference type="ARBA" id="ARBA00004167"/>
    </source>
</evidence>
<dbReference type="GO" id="GO:0005737">
    <property type="term" value="C:cytoplasm"/>
    <property type="evidence" value="ECO:0007669"/>
    <property type="project" value="TreeGrafter"/>
</dbReference>
<dbReference type="EMBL" id="JABSTR010000001">
    <property type="protein sequence ID" value="KAH9359558.1"/>
    <property type="molecule type" value="Genomic_DNA"/>
</dbReference>
<evidence type="ECO:0000256" key="6">
    <source>
        <dbReference type="ARBA" id="ARBA00022989"/>
    </source>
</evidence>
<dbReference type="OrthoDB" id="6418940at2759"/>
<dbReference type="GO" id="GO:0016020">
    <property type="term" value="C:membrane"/>
    <property type="evidence" value="ECO:0007669"/>
    <property type="project" value="UniProtKB-SubCell"/>
</dbReference>
<protein>
    <recommendedName>
        <fullName evidence="8">Glycosyltransferase family 92 protein</fullName>
        <ecNumber evidence="8">2.4.1.-</ecNumber>
    </recommendedName>
</protein>
<organism evidence="9 10">
    <name type="scientific">Haemaphysalis longicornis</name>
    <name type="common">Bush tick</name>
    <dbReference type="NCBI Taxonomy" id="44386"/>
    <lineage>
        <taxon>Eukaryota</taxon>
        <taxon>Metazoa</taxon>
        <taxon>Ecdysozoa</taxon>
        <taxon>Arthropoda</taxon>
        <taxon>Chelicerata</taxon>
        <taxon>Arachnida</taxon>
        <taxon>Acari</taxon>
        <taxon>Parasitiformes</taxon>
        <taxon>Ixodida</taxon>
        <taxon>Ixodoidea</taxon>
        <taxon>Ixodidae</taxon>
        <taxon>Haemaphysalinae</taxon>
        <taxon>Haemaphysalis</taxon>
    </lineage>
</organism>
<sequence length="453" mass="51464">MSWNREFDLLARENLTRTPDSSDQFEDPNPATLTLKAYLLGLGFQPGTLGGAGYDVRLGATPDLVDTPRAHRIWVHRVGQPLRGGSLSDDRRFQQYVSRWDQALLESHIGNDPPVEEPIAGKAITDYLYVYTAFLTNTTTWGVHILGLLCRSKAPGQFLQPLECTIQSSQRTWRTHAIVTQVPENDFSRASQTVYLTCPLPVPAKEVIEPLKVALRASANKSYKAHWVPVHVPPLSHANAKCCSVCVRPMFDDRPKLWEMIEFIAHYQVIGATHFYFYDFNPSERLQLLVSRLQSTGVDITVIPLRKPEYLINNHSDEDIAENFHLMALHDCIFRSRMKTEYFLHVDFDELMVPRRGGDLAAVIDHVEKQRKTEAVGAIIVQSRLFCYEYGLDNAYMGLRESLPLRSRVLTLGGEKSRGPFHSEIYCAWQVCLHGLHTLGEPALRPICYRECD</sequence>
<dbReference type="OMA" id="CAFRSRF"/>